<evidence type="ECO:0000313" key="2">
    <source>
        <dbReference type="Proteomes" id="UP000887116"/>
    </source>
</evidence>
<name>A0A8X6HVM5_TRICU</name>
<reference evidence="1" key="1">
    <citation type="submission" date="2020-07" db="EMBL/GenBank/DDBJ databases">
        <title>Multicomponent nature underlies the extraordinary mechanical properties of spider dragline silk.</title>
        <authorList>
            <person name="Kono N."/>
            <person name="Nakamura H."/>
            <person name="Mori M."/>
            <person name="Yoshida Y."/>
            <person name="Ohtoshi R."/>
            <person name="Malay A.D."/>
            <person name="Moran D.A.P."/>
            <person name="Tomita M."/>
            <person name="Numata K."/>
            <person name="Arakawa K."/>
        </authorList>
    </citation>
    <scope>NUCLEOTIDE SEQUENCE</scope>
</reference>
<dbReference type="Proteomes" id="UP000887116">
    <property type="component" value="Unassembled WGS sequence"/>
</dbReference>
<protein>
    <submittedName>
        <fullName evidence="1">Uncharacterized protein</fullName>
    </submittedName>
</protein>
<comment type="caution">
    <text evidence="1">The sequence shown here is derived from an EMBL/GenBank/DDBJ whole genome shotgun (WGS) entry which is preliminary data.</text>
</comment>
<evidence type="ECO:0000313" key="1">
    <source>
        <dbReference type="EMBL" id="GFQ93639.1"/>
    </source>
</evidence>
<gene>
    <name evidence="1" type="ORF">TNCT_514921</name>
</gene>
<organism evidence="1 2">
    <name type="scientific">Trichonephila clavata</name>
    <name type="common">Joro spider</name>
    <name type="synonym">Nephila clavata</name>
    <dbReference type="NCBI Taxonomy" id="2740835"/>
    <lineage>
        <taxon>Eukaryota</taxon>
        <taxon>Metazoa</taxon>
        <taxon>Ecdysozoa</taxon>
        <taxon>Arthropoda</taxon>
        <taxon>Chelicerata</taxon>
        <taxon>Arachnida</taxon>
        <taxon>Araneae</taxon>
        <taxon>Araneomorphae</taxon>
        <taxon>Entelegynae</taxon>
        <taxon>Araneoidea</taxon>
        <taxon>Nephilidae</taxon>
        <taxon>Trichonephila</taxon>
    </lineage>
</organism>
<keyword evidence="2" id="KW-1185">Reference proteome</keyword>
<dbReference type="AlphaFoldDB" id="A0A8X6HVM5"/>
<proteinExistence type="predicted"/>
<sequence>MSTFQKVSFLLNVAIFSIGPREVGVETKPVACWKKEFWELFHERQQGNPLVAKQEVGSSVENISSSDSNLCTNKKSFLSYNLFLQSGFTKYNVNNQP</sequence>
<accession>A0A8X6HVM5</accession>
<dbReference type="EMBL" id="BMAO01004293">
    <property type="protein sequence ID" value="GFQ93639.1"/>
    <property type="molecule type" value="Genomic_DNA"/>
</dbReference>